<dbReference type="PANTHER" id="PTHR10587">
    <property type="entry name" value="GLYCOSYL TRANSFERASE-RELATED"/>
    <property type="match status" value="1"/>
</dbReference>
<reference evidence="3" key="1">
    <citation type="journal article" date="2019" name="Int. J. Syst. Evol. Microbiol.">
        <title>The Global Catalogue of Microorganisms (GCM) 10K type strain sequencing project: providing services to taxonomists for standard genome sequencing and annotation.</title>
        <authorList>
            <consortium name="The Broad Institute Genomics Platform"/>
            <consortium name="The Broad Institute Genome Sequencing Center for Infectious Disease"/>
            <person name="Wu L."/>
            <person name="Ma J."/>
        </authorList>
    </citation>
    <scope>NUCLEOTIDE SEQUENCE [LARGE SCALE GENOMIC DNA]</scope>
    <source>
        <strain evidence="3">JCM 13004</strain>
    </source>
</reference>
<name>A0ABP4H0F6_9ACTN</name>
<dbReference type="EMBL" id="BAAALF010000047">
    <property type="protein sequence ID" value="GAA1238818.1"/>
    <property type="molecule type" value="Genomic_DNA"/>
</dbReference>
<organism evidence="2 3">
    <name type="scientific">Kitasatospora nipponensis</name>
    <dbReference type="NCBI Taxonomy" id="258049"/>
    <lineage>
        <taxon>Bacteria</taxon>
        <taxon>Bacillati</taxon>
        <taxon>Actinomycetota</taxon>
        <taxon>Actinomycetes</taxon>
        <taxon>Kitasatosporales</taxon>
        <taxon>Streptomycetaceae</taxon>
        <taxon>Kitasatospora</taxon>
    </lineage>
</organism>
<sequence>MPAAAWAKWKVPPLAPAPPAPADKPVKLTKSGTVPVISSIPTQQKVVFVTIDDGEEKDPKFIEMMSDLKIPITMFLMDDAIKNNYDYFKPLQAAGNSIQNHTLHHPAMSTKSAAVQKTEVCGDQQVLTQKYGTAPFLFRPPYGDGANTPTLNSAVQQCGPRAVVLWHESMQIHDMQYQNADKKLRPGDIILAHFRGPKDLKGETMTEMFGELLSRIQEQGFSVARLDDYIQPPS</sequence>
<dbReference type="PROSITE" id="PS51677">
    <property type="entry name" value="NODB"/>
    <property type="match status" value="1"/>
</dbReference>
<proteinExistence type="predicted"/>
<dbReference type="PANTHER" id="PTHR10587:SF134">
    <property type="entry name" value="SECRETED PROTEIN"/>
    <property type="match status" value="1"/>
</dbReference>
<evidence type="ECO:0000259" key="1">
    <source>
        <dbReference type="PROSITE" id="PS51677"/>
    </source>
</evidence>
<dbReference type="CDD" id="cd10917">
    <property type="entry name" value="CE4_NodB_like_6s_7s"/>
    <property type="match status" value="1"/>
</dbReference>
<dbReference type="Pfam" id="PF01522">
    <property type="entry name" value="Polysacc_deac_1"/>
    <property type="match status" value="1"/>
</dbReference>
<keyword evidence="3" id="KW-1185">Reference proteome</keyword>
<feature type="domain" description="NodB homology" evidence="1">
    <location>
        <begin position="45"/>
        <end position="224"/>
    </location>
</feature>
<dbReference type="Gene3D" id="3.20.20.370">
    <property type="entry name" value="Glycoside hydrolase/deacetylase"/>
    <property type="match status" value="1"/>
</dbReference>
<dbReference type="SUPFAM" id="SSF88713">
    <property type="entry name" value="Glycoside hydrolase/deacetylase"/>
    <property type="match status" value="1"/>
</dbReference>
<dbReference type="InterPro" id="IPR050248">
    <property type="entry name" value="Polysacc_deacetylase_ArnD"/>
</dbReference>
<evidence type="ECO:0000313" key="2">
    <source>
        <dbReference type="EMBL" id="GAA1238818.1"/>
    </source>
</evidence>
<dbReference type="Proteomes" id="UP001500037">
    <property type="component" value="Unassembled WGS sequence"/>
</dbReference>
<protein>
    <recommendedName>
        <fullName evidence="1">NodB homology domain-containing protein</fullName>
    </recommendedName>
</protein>
<gene>
    <name evidence="2" type="ORF">GCM10009665_31440</name>
</gene>
<comment type="caution">
    <text evidence="2">The sequence shown here is derived from an EMBL/GenBank/DDBJ whole genome shotgun (WGS) entry which is preliminary data.</text>
</comment>
<dbReference type="InterPro" id="IPR002509">
    <property type="entry name" value="NODB_dom"/>
</dbReference>
<evidence type="ECO:0000313" key="3">
    <source>
        <dbReference type="Proteomes" id="UP001500037"/>
    </source>
</evidence>
<dbReference type="InterPro" id="IPR011330">
    <property type="entry name" value="Glyco_hydro/deAcase_b/a-brl"/>
</dbReference>
<accession>A0ABP4H0F6</accession>